<evidence type="ECO:0000313" key="1">
    <source>
        <dbReference type="EMBL" id="CAA9410498.1"/>
    </source>
</evidence>
<reference evidence="1" key="1">
    <citation type="submission" date="2020-02" db="EMBL/GenBank/DDBJ databases">
        <authorList>
            <person name="Meier V. D."/>
        </authorList>
    </citation>
    <scope>NUCLEOTIDE SEQUENCE</scope>
    <source>
        <strain evidence="1">AVDCRST_MAG66</strain>
    </source>
</reference>
<protein>
    <submittedName>
        <fullName evidence="1">Ribonuclease D</fullName>
        <ecNumber evidence="1">3.1.26.3</ecNumber>
    </submittedName>
</protein>
<dbReference type="EC" id="3.1.26.3" evidence="1"/>
<accession>A0A6J4PHW7</accession>
<dbReference type="AlphaFoldDB" id="A0A6J4PHW7"/>
<dbReference type="EMBL" id="CADCUS010000291">
    <property type="protein sequence ID" value="CAA9410498.1"/>
    <property type="molecule type" value="Genomic_DNA"/>
</dbReference>
<sequence>MQLRRKGAGTALVDPIPLGNDLLALAPALDGPEWVLHA</sequence>
<organism evidence="1">
    <name type="scientific">uncultured Pseudonocardia sp</name>
    <dbReference type="NCBI Taxonomy" id="211455"/>
    <lineage>
        <taxon>Bacteria</taxon>
        <taxon>Bacillati</taxon>
        <taxon>Actinomycetota</taxon>
        <taxon>Actinomycetes</taxon>
        <taxon>Pseudonocardiales</taxon>
        <taxon>Pseudonocardiaceae</taxon>
        <taxon>Pseudonocardia</taxon>
        <taxon>environmental samples</taxon>
    </lineage>
</organism>
<gene>
    <name evidence="1" type="ORF">AVDCRST_MAG66-2008</name>
</gene>
<feature type="non-terminal residue" evidence="1">
    <location>
        <position position="38"/>
    </location>
</feature>
<name>A0A6J4PHW7_9PSEU</name>
<keyword evidence="1" id="KW-0378">Hydrolase</keyword>
<dbReference type="GO" id="GO:0004525">
    <property type="term" value="F:ribonuclease III activity"/>
    <property type="evidence" value="ECO:0007669"/>
    <property type="project" value="UniProtKB-EC"/>
</dbReference>
<proteinExistence type="predicted"/>